<comment type="caution">
    <text evidence="3">The sequence shown here is derived from an EMBL/GenBank/DDBJ whole genome shotgun (WGS) entry which is preliminary data.</text>
</comment>
<dbReference type="PANTHER" id="PTHR41700">
    <property type="entry name" value="GCN5-RELATED N-ACETYLTRANSFERASE"/>
    <property type="match status" value="1"/>
</dbReference>
<feature type="domain" description="N-acetyltransferase" evidence="2">
    <location>
        <begin position="42"/>
        <end position="187"/>
    </location>
</feature>
<organism evidence="3 4">
    <name type="scientific">Actinoplanes auranticolor</name>
    <dbReference type="NCBI Taxonomy" id="47988"/>
    <lineage>
        <taxon>Bacteria</taxon>
        <taxon>Bacillati</taxon>
        <taxon>Actinomycetota</taxon>
        <taxon>Actinomycetes</taxon>
        <taxon>Micromonosporales</taxon>
        <taxon>Micromonosporaceae</taxon>
        <taxon>Actinoplanes</taxon>
    </lineage>
</organism>
<dbReference type="InterPro" id="IPR000182">
    <property type="entry name" value="GNAT_dom"/>
</dbReference>
<reference evidence="3" key="1">
    <citation type="submission" date="2021-03" db="EMBL/GenBank/DDBJ databases">
        <title>Whole genome shotgun sequence of Actinoplanes auranticolor NBRC 12245.</title>
        <authorList>
            <person name="Komaki H."/>
            <person name="Tamura T."/>
        </authorList>
    </citation>
    <scope>NUCLEOTIDE SEQUENCE</scope>
    <source>
        <strain evidence="3">NBRC 12245</strain>
    </source>
</reference>
<proteinExistence type="predicted"/>
<gene>
    <name evidence="3" type="ORF">Aau02nite_77030</name>
</gene>
<evidence type="ECO:0000256" key="1">
    <source>
        <dbReference type="SAM" id="MobiDB-lite"/>
    </source>
</evidence>
<sequence>MTMMSSPENLGGRTGASGVTSRDTAADTAAAQARTAAAAAGVEVRALSDFGDLDQAVRLFARIWGRDANPPMNLELLRAFGKAGNYVSGAFADDRLVGACAGFFHAPSEDALHSHIAGVSPEMTGRAVGFALKLHQRAWAMDRGVDRIAWTYDPLVARNAYFNVVKLAARPVEYMPNFYGLMLDPVNGDGDSDRLLVRWSLRDPAVARACERPGEVRADPALAAGAVVALGTAADGSPEPGRLGGTTSLVAVPRDITGLRAAAPALAGRWRRAVRDTMTDLMARGATVVGFDRTRGYVLRRNS</sequence>
<dbReference type="Gene3D" id="3.40.630.30">
    <property type="match status" value="1"/>
</dbReference>
<keyword evidence="4" id="KW-1185">Reference proteome</keyword>
<dbReference type="InterPro" id="IPR038764">
    <property type="entry name" value="GNAT_N_AcTrfase_prd"/>
</dbReference>
<dbReference type="Pfam" id="PF13480">
    <property type="entry name" value="Acetyltransf_6"/>
    <property type="match status" value="1"/>
</dbReference>
<name>A0A919VSX6_9ACTN</name>
<dbReference type="PANTHER" id="PTHR41700:SF1">
    <property type="entry name" value="N-ACETYLTRANSFERASE DOMAIN-CONTAINING PROTEIN"/>
    <property type="match status" value="1"/>
</dbReference>
<dbReference type="InterPro" id="IPR038740">
    <property type="entry name" value="BioF2-like_GNAT_dom"/>
</dbReference>
<evidence type="ECO:0000259" key="2">
    <source>
        <dbReference type="PROSITE" id="PS51186"/>
    </source>
</evidence>
<feature type="region of interest" description="Disordered" evidence="1">
    <location>
        <begin position="1"/>
        <end position="26"/>
    </location>
</feature>
<accession>A0A919VSX6</accession>
<dbReference type="CDD" id="cd04301">
    <property type="entry name" value="NAT_SF"/>
    <property type="match status" value="1"/>
</dbReference>
<dbReference type="InterPro" id="IPR016181">
    <property type="entry name" value="Acyl_CoA_acyltransferase"/>
</dbReference>
<dbReference type="PROSITE" id="PS51186">
    <property type="entry name" value="GNAT"/>
    <property type="match status" value="1"/>
</dbReference>
<dbReference type="EMBL" id="BOQL01000068">
    <property type="protein sequence ID" value="GIM77664.1"/>
    <property type="molecule type" value="Genomic_DNA"/>
</dbReference>
<dbReference type="AlphaFoldDB" id="A0A919VSX6"/>
<dbReference type="GO" id="GO:0016747">
    <property type="term" value="F:acyltransferase activity, transferring groups other than amino-acyl groups"/>
    <property type="evidence" value="ECO:0007669"/>
    <property type="project" value="InterPro"/>
</dbReference>
<dbReference type="SUPFAM" id="SSF55729">
    <property type="entry name" value="Acyl-CoA N-acyltransferases (Nat)"/>
    <property type="match status" value="1"/>
</dbReference>
<protein>
    <recommendedName>
        <fullName evidence="2">N-acetyltransferase domain-containing protein</fullName>
    </recommendedName>
</protein>
<dbReference type="Proteomes" id="UP000681340">
    <property type="component" value="Unassembled WGS sequence"/>
</dbReference>
<evidence type="ECO:0000313" key="4">
    <source>
        <dbReference type="Proteomes" id="UP000681340"/>
    </source>
</evidence>
<evidence type="ECO:0000313" key="3">
    <source>
        <dbReference type="EMBL" id="GIM77664.1"/>
    </source>
</evidence>